<dbReference type="InterPro" id="IPR012844">
    <property type="entry name" value="DhaM_N"/>
</dbReference>
<dbReference type="InterPro" id="IPR036662">
    <property type="entry name" value="PTS_EIIA_man-typ_sf"/>
</dbReference>
<dbReference type="GO" id="GO:0047324">
    <property type="term" value="F:phosphoenolpyruvate-glycerone phosphotransferase activity"/>
    <property type="evidence" value="ECO:0007669"/>
    <property type="project" value="UniProtKB-EC"/>
</dbReference>
<dbReference type="GeneID" id="65309208"/>
<proteinExistence type="predicted"/>
<dbReference type="Gene3D" id="3.40.50.510">
    <property type="entry name" value="Phosphotransferase system, mannose-type IIA component"/>
    <property type="match status" value="1"/>
</dbReference>
<reference evidence="6 7" key="1">
    <citation type="submission" date="2016-10" db="EMBL/GenBank/DDBJ databases">
        <authorList>
            <person name="de Groot N.N."/>
        </authorList>
    </citation>
    <scope>NUCLEOTIDE SEQUENCE [LARGE SCALE GENOMIC DNA]</scope>
    <source>
        <strain evidence="6 7">DSM 12272</strain>
    </source>
</reference>
<evidence type="ECO:0000256" key="2">
    <source>
        <dbReference type="ARBA" id="ARBA00002788"/>
    </source>
</evidence>
<evidence type="ECO:0000256" key="4">
    <source>
        <dbReference type="ARBA" id="ARBA00022679"/>
    </source>
</evidence>
<dbReference type="InterPro" id="IPR004701">
    <property type="entry name" value="PTS_EIIA_man-typ"/>
</dbReference>
<dbReference type="Proteomes" id="UP000198597">
    <property type="component" value="Unassembled WGS sequence"/>
</dbReference>
<dbReference type="GO" id="GO:0016020">
    <property type="term" value="C:membrane"/>
    <property type="evidence" value="ECO:0007669"/>
    <property type="project" value="InterPro"/>
</dbReference>
<keyword evidence="7" id="KW-1185">Reference proteome</keyword>
<evidence type="ECO:0000256" key="5">
    <source>
        <dbReference type="ARBA" id="ARBA00046577"/>
    </source>
</evidence>
<evidence type="ECO:0000313" key="7">
    <source>
        <dbReference type="Proteomes" id="UP000198597"/>
    </source>
</evidence>
<dbReference type="EMBL" id="FNJM01000018">
    <property type="protein sequence ID" value="SDP80188.1"/>
    <property type="molecule type" value="Genomic_DNA"/>
</dbReference>
<evidence type="ECO:0000256" key="3">
    <source>
        <dbReference type="ARBA" id="ARBA00012095"/>
    </source>
</evidence>
<dbReference type="SUPFAM" id="SSF53062">
    <property type="entry name" value="PTS system fructose IIA component-like"/>
    <property type="match status" value="1"/>
</dbReference>
<organism evidence="6 7">
    <name type="scientific">Clostridium gasigenes</name>
    <dbReference type="NCBI Taxonomy" id="94869"/>
    <lineage>
        <taxon>Bacteria</taxon>
        <taxon>Bacillati</taxon>
        <taxon>Bacillota</taxon>
        <taxon>Clostridia</taxon>
        <taxon>Eubacteriales</taxon>
        <taxon>Clostridiaceae</taxon>
        <taxon>Clostridium</taxon>
    </lineage>
</organism>
<sequence length="129" mass="14030">MVGIVLVSHSEKIAEGIKELSMQMAPEAKVSTAGGTKDNRIGTDMDKITEAIEEVYSEDGVLILFDLGSAFMNTEMALEFLDEEKREKICIVDTAIVEGGITAIVEASMGKSLMDIKESVEVMKLNKMP</sequence>
<dbReference type="STRING" id="94869.SAMN04488529_11823"/>
<dbReference type="PROSITE" id="PS51096">
    <property type="entry name" value="PTS_EIIA_TYPE_4"/>
    <property type="match status" value="1"/>
</dbReference>
<dbReference type="Pfam" id="PF03610">
    <property type="entry name" value="EIIA-man"/>
    <property type="match status" value="1"/>
</dbReference>
<keyword evidence="6" id="KW-0418">Kinase</keyword>
<dbReference type="OrthoDB" id="7065393at2"/>
<comment type="function">
    <text evidence="2">Component of the dihydroxyacetone kinase complex, which is responsible for the phosphoenolpyruvate (PEP)-dependent phosphorylation of dihydroxyacetone. DhaM serves as the phosphoryl donor. Is phosphorylated by phosphoenolpyruvate in an EI- and HPr-dependent reaction, and a phosphorelay system on histidine residues finally leads to phosphoryl transfer to DhaL and dihydroxyacetone.</text>
</comment>
<keyword evidence="4" id="KW-0808">Transferase</keyword>
<accession>A0A1H0VPS7</accession>
<comment type="subunit">
    <text evidence="5">Homodimer. The dihydroxyacetone kinase complex is composed of a homodimer of DhaM, a homodimer of DhaK and the subunit DhaL.</text>
</comment>
<dbReference type="AlphaFoldDB" id="A0A1H0VPS7"/>
<evidence type="ECO:0000313" key="6">
    <source>
        <dbReference type="EMBL" id="SDP80188.1"/>
    </source>
</evidence>
<dbReference type="InterPro" id="IPR039643">
    <property type="entry name" value="DhaM"/>
</dbReference>
<gene>
    <name evidence="6" type="ORF">SAMN04488529_11823</name>
</gene>
<dbReference type="GO" id="GO:0009401">
    <property type="term" value="P:phosphoenolpyruvate-dependent sugar phosphotransferase system"/>
    <property type="evidence" value="ECO:0007669"/>
    <property type="project" value="InterPro"/>
</dbReference>
<name>A0A1H0VPS7_9CLOT</name>
<evidence type="ECO:0000256" key="1">
    <source>
        <dbReference type="ARBA" id="ARBA00001113"/>
    </source>
</evidence>
<dbReference type="PANTHER" id="PTHR38594:SF1">
    <property type="entry name" value="PEP-DEPENDENT DIHYDROXYACETONE KINASE, PHOSPHORYL DONOR SUBUNIT DHAM"/>
    <property type="match status" value="1"/>
</dbReference>
<dbReference type="RefSeq" id="WP_089972965.1">
    <property type="nucleotide sequence ID" value="NZ_CP071376.1"/>
</dbReference>
<dbReference type="NCBIfam" id="TIGR02364">
    <property type="entry name" value="dha_pts"/>
    <property type="match status" value="1"/>
</dbReference>
<dbReference type="EC" id="2.7.1.121" evidence="3"/>
<dbReference type="GO" id="GO:0019563">
    <property type="term" value="P:glycerol catabolic process"/>
    <property type="evidence" value="ECO:0007669"/>
    <property type="project" value="InterPro"/>
</dbReference>
<comment type="catalytic activity">
    <reaction evidence="1">
        <text>dihydroxyacetone + phosphoenolpyruvate = dihydroxyacetone phosphate + pyruvate</text>
        <dbReference type="Rhea" id="RHEA:18381"/>
        <dbReference type="ChEBI" id="CHEBI:15361"/>
        <dbReference type="ChEBI" id="CHEBI:16016"/>
        <dbReference type="ChEBI" id="CHEBI:57642"/>
        <dbReference type="ChEBI" id="CHEBI:58702"/>
        <dbReference type="EC" id="2.7.1.121"/>
    </reaction>
</comment>
<dbReference type="PANTHER" id="PTHR38594">
    <property type="entry name" value="PEP-DEPENDENT DIHYDROXYACETONE KINASE, PHOSPHORYL DONOR SUBUNIT DHAM"/>
    <property type="match status" value="1"/>
</dbReference>
<protein>
    <recommendedName>
        <fullName evidence="3">phosphoenolpyruvate--glycerone phosphotransferase</fullName>
        <ecNumber evidence="3">2.7.1.121</ecNumber>
    </recommendedName>
</protein>